<comment type="subcellular location">
    <subcellularLocation>
        <location evidence="1">Nucleus</location>
    </subcellularLocation>
</comment>
<reference evidence="6" key="2">
    <citation type="submission" date="2020-08" db="EMBL/GenBank/DDBJ databases">
        <title>Plant Genome Project.</title>
        <authorList>
            <person name="Zhang R.-G."/>
        </authorList>
    </citation>
    <scope>NUCLEOTIDE SEQUENCE</scope>
    <source>
        <strain evidence="6">Huo1</strain>
        <tissue evidence="6">Leaf</tissue>
    </source>
</reference>
<sequence>MHVDCRQLPIVLFAITSSPSLSPLFLYSICIRIFGGIGRNTFLGSETMMMFEDMGFCGDIDLFQSLPVKGADMCPIQPAEARAEPVVEDEDYTNEEIDVDELEKRMWRDKMRLKRLKEMRKGKEVVDCVKQRHSQEQARRKKMSRAQDGILKYMLKMMEVCKAQGFVYGVILEKGKPVSGASDHLREWWKEKVRQERGVQPYWSDPSHILGSLLSALMQHCDPPQRRFPLEKGVSPPWWPTGKEDWWHQLGLQREQVGPPPYKKPHDLKKAFKDKMTAKESATWLAIINQEETIARQLYPDHCLPPSSYEGSGLFPFNEYDVEVAQWSNFDVQEQSLTRTLCFISGRMNGQSRIQTLDLSGAGVPEDGQRMINELMSFYESNVNAGNNNKELQSVNMGDDGELFRSADSFPMMFSSPLDLGEGFPRPKQDVSLWY</sequence>
<dbReference type="SUPFAM" id="SSF116768">
    <property type="entry name" value="DNA-binding domain of EIN3-like"/>
    <property type="match status" value="1"/>
</dbReference>
<organism evidence="6">
    <name type="scientific">Salvia splendens</name>
    <name type="common">Scarlet sage</name>
    <dbReference type="NCBI Taxonomy" id="180675"/>
    <lineage>
        <taxon>Eukaryota</taxon>
        <taxon>Viridiplantae</taxon>
        <taxon>Streptophyta</taxon>
        <taxon>Embryophyta</taxon>
        <taxon>Tracheophyta</taxon>
        <taxon>Spermatophyta</taxon>
        <taxon>Magnoliopsida</taxon>
        <taxon>eudicotyledons</taxon>
        <taxon>Gunneridae</taxon>
        <taxon>Pentapetalae</taxon>
        <taxon>asterids</taxon>
        <taxon>lamiids</taxon>
        <taxon>Lamiales</taxon>
        <taxon>Lamiaceae</taxon>
        <taxon>Nepetoideae</taxon>
        <taxon>Mentheae</taxon>
        <taxon>Salviinae</taxon>
        <taxon>Salvia</taxon>
        <taxon>Salvia subgen. Calosphace</taxon>
        <taxon>core Calosphace</taxon>
    </lineage>
</organism>
<dbReference type="InterPro" id="IPR023278">
    <property type="entry name" value="Ethylene_insens-like_DNA-bd"/>
</dbReference>
<dbReference type="GO" id="GO:0009873">
    <property type="term" value="P:ethylene-activated signaling pathway"/>
    <property type="evidence" value="ECO:0007669"/>
    <property type="project" value="UniProtKB-KW"/>
</dbReference>
<keyword evidence="4" id="KW-0539">Nucleus</keyword>
<comment type="caution">
    <text evidence="6">The sequence shown here is derived from an EMBL/GenBank/DDBJ whole genome shotgun (WGS) entry which is preliminary data.</text>
</comment>
<name>A0A8X8YMJ7_SALSN</name>
<protein>
    <recommendedName>
        <fullName evidence="5">Ethylene insensitive 3-like DNA-binding domain-containing protein</fullName>
    </recommendedName>
</protein>
<keyword evidence="7" id="KW-1185">Reference proteome</keyword>
<reference evidence="6" key="1">
    <citation type="submission" date="2018-01" db="EMBL/GenBank/DDBJ databases">
        <authorList>
            <person name="Mao J.F."/>
        </authorList>
    </citation>
    <scope>NUCLEOTIDE SEQUENCE</scope>
    <source>
        <strain evidence="6">Huo1</strain>
        <tissue evidence="6">Leaf</tissue>
    </source>
</reference>
<comment type="similarity">
    <text evidence="2">Belongs to the EIN3 family.</text>
</comment>
<dbReference type="PANTHER" id="PTHR33305">
    <property type="entry name" value="ETHYLENE INSENSITIVE 3-LIKE 2 PROTEIN"/>
    <property type="match status" value="1"/>
</dbReference>
<evidence type="ECO:0000313" key="6">
    <source>
        <dbReference type="EMBL" id="KAG6432736.1"/>
    </source>
</evidence>
<proteinExistence type="inferred from homology"/>
<dbReference type="Proteomes" id="UP000298416">
    <property type="component" value="Unassembled WGS sequence"/>
</dbReference>
<evidence type="ECO:0000256" key="3">
    <source>
        <dbReference type="ARBA" id="ARBA00022745"/>
    </source>
</evidence>
<dbReference type="GO" id="GO:0005634">
    <property type="term" value="C:nucleus"/>
    <property type="evidence" value="ECO:0007669"/>
    <property type="project" value="UniProtKB-SubCell"/>
</dbReference>
<dbReference type="Gene3D" id="1.10.3180.10">
    <property type="entry name" value="DNA-binding domain of EIN3-like"/>
    <property type="match status" value="3"/>
</dbReference>
<dbReference type="Pfam" id="PF04873">
    <property type="entry name" value="EIN3_DNA-bd"/>
    <property type="match status" value="2"/>
</dbReference>
<dbReference type="GO" id="GO:0003677">
    <property type="term" value="F:DNA binding"/>
    <property type="evidence" value="ECO:0007669"/>
    <property type="project" value="TreeGrafter"/>
</dbReference>
<dbReference type="PANTHER" id="PTHR33305:SF11">
    <property type="entry name" value="PROTEIN ETHYLENE INSENSITIVE 3"/>
    <property type="match status" value="1"/>
</dbReference>
<dbReference type="AlphaFoldDB" id="A0A8X8YMJ7"/>
<keyword evidence="3" id="KW-0936">Ethylene signaling pathway</keyword>
<dbReference type="InterPro" id="IPR047091">
    <property type="entry name" value="EIN3-like_DNA-bd"/>
</dbReference>
<evidence type="ECO:0000256" key="4">
    <source>
        <dbReference type="ARBA" id="ARBA00023242"/>
    </source>
</evidence>
<dbReference type="GO" id="GO:0003700">
    <property type="term" value="F:DNA-binding transcription factor activity"/>
    <property type="evidence" value="ECO:0007669"/>
    <property type="project" value="InterPro"/>
</dbReference>
<dbReference type="EMBL" id="PNBA02000002">
    <property type="protein sequence ID" value="KAG6432736.1"/>
    <property type="molecule type" value="Genomic_DNA"/>
</dbReference>
<evidence type="ECO:0000313" key="7">
    <source>
        <dbReference type="Proteomes" id="UP000298416"/>
    </source>
</evidence>
<evidence type="ECO:0000256" key="2">
    <source>
        <dbReference type="ARBA" id="ARBA00009416"/>
    </source>
</evidence>
<evidence type="ECO:0000256" key="1">
    <source>
        <dbReference type="ARBA" id="ARBA00004123"/>
    </source>
</evidence>
<dbReference type="InterPro" id="IPR006957">
    <property type="entry name" value="EIN3"/>
</dbReference>
<gene>
    <name evidence="6" type="ORF">SASPL_104322</name>
</gene>
<accession>A0A8X8YMJ7</accession>
<feature type="domain" description="Ethylene insensitive 3-like DNA-binding" evidence="5">
    <location>
        <begin position="209"/>
        <end position="273"/>
    </location>
</feature>
<evidence type="ECO:0000259" key="5">
    <source>
        <dbReference type="Pfam" id="PF04873"/>
    </source>
</evidence>
<feature type="domain" description="Ethylene insensitive 3-like DNA-binding" evidence="5">
    <location>
        <begin position="100"/>
        <end position="197"/>
    </location>
</feature>